<evidence type="ECO:0000256" key="1">
    <source>
        <dbReference type="SAM" id="MobiDB-lite"/>
    </source>
</evidence>
<dbReference type="AlphaFoldDB" id="A0A0B2QHS4"/>
<organism evidence="2">
    <name type="scientific">Glycine soja</name>
    <name type="common">Wild soybean</name>
    <dbReference type="NCBI Taxonomy" id="3848"/>
    <lineage>
        <taxon>Eukaryota</taxon>
        <taxon>Viridiplantae</taxon>
        <taxon>Streptophyta</taxon>
        <taxon>Embryophyta</taxon>
        <taxon>Tracheophyta</taxon>
        <taxon>Spermatophyta</taxon>
        <taxon>Magnoliopsida</taxon>
        <taxon>eudicotyledons</taxon>
        <taxon>Gunneridae</taxon>
        <taxon>Pentapetalae</taxon>
        <taxon>rosids</taxon>
        <taxon>fabids</taxon>
        <taxon>Fabales</taxon>
        <taxon>Fabaceae</taxon>
        <taxon>Papilionoideae</taxon>
        <taxon>50 kb inversion clade</taxon>
        <taxon>NPAAA clade</taxon>
        <taxon>indigoferoid/millettioid clade</taxon>
        <taxon>Phaseoleae</taxon>
        <taxon>Glycine</taxon>
        <taxon>Glycine subgen. Soja</taxon>
    </lineage>
</organism>
<dbReference type="PANTHER" id="PTHR33448:SF3">
    <property type="entry name" value="OS09G0370000 PROTEIN"/>
    <property type="match status" value="1"/>
</dbReference>
<protein>
    <submittedName>
        <fullName evidence="2">Uncharacterized protein</fullName>
    </submittedName>
</protein>
<dbReference type="Proteomes" id="UP000053555">
    <property type="component" value="Unassembled WGS sequence"/>
</dbReference>
<dbReference type="PANTHER" id="PTHR33448">
    <property type="entry name" value="CHLOROPLAST PROTEIN HCF243-RELATED"/>
    <property type="match status" value="1"/>
</dbReference>
<feature type="compositionally biased region" description="Basic and acidic residues" evidence="1">
    <location>
        <begin position="118"/>
        <end position="136"/>
    </location>
</feature>
<reference evidence="2" key="1">
    <citation type="submission" date="2014-07" db="EMBL/GenBank/DDBJ databases">
        <title>Identification of a novel salt tolerance gene in wild soybean by whole-genome sequencing.</title>
        <authorList>
            <person name="Lam H.-M."/>
            <person name="Qi X."/>
            <person name="Li M.-W."/>
            <person name="Liu X."/>
            <person name="Xie M."/>
            <person name="Ni M."/>
            <person name="Xu X."/>
        </authorList>
    </citation>
    <scope>NUCLEOTIDE SEQUENCE [LARGE SCALE GENOMIC DNA]</scope>
    <source>
        <tissue evidence="2">Root</tissue>
    </source>
</reference>
<feature type="region of interest" description="Disordered" evidence="1">
    <location>
        <begin position="117"/>
        <end position="136"/>
    </location>
</feature>
<evidence type="ECO:0000313" key="2">
    <source>
        <dbReference type="EMBL" id="KHN19744.1"/>
    </source>
</evidence>
<sequence>MGSEITEPTSPKVTCAGQIKVRPKTTSCRSWQSVMEEIEKIHTDKKQRKRLGWAETRFQEGDNAVLDVFAKHKQENESKNRREETEERDYGNEEESVSVPPPNALLLMRCSSAPAKSWVREREKEKGEKKGQSLKSLMEKENVVVMRYDSDFYDISSEVGGTSDLMFRSRSWKT</sequence>
<proteinExistence type="predicted"/>
<feature type="region of interest" description="Disordered" evidence="1">
    <location>
        <begin position="69"/>
        <end position="104"/>
    </location>
</feature>
<feature type="compositionally biased region" description="Basic and acidic residues" evidence="1">
    <location>
        <begin position="69"/>
        <end position="91"/>
    </location>
</feature>
<gene>
    <name evidence="2" type="ORF">glysoja_024845</name>
</gene>
<accession>A0A0B2QHS4</accession>
<dbReference type="EMBL" id="KN658722">
    <property type="protein sequence ID" value="KHN19744.1"/>
    <property type="molecule type" value="Genomic_DNA"/>
</dbReference>
<name>A0A0B2QHS4_GLYSO</name>